<proteinExistence type="predicted"/>
<feature type="region of interest" description="Disordered" evidence="1">
    <location>
        <begin position="433"/>
        <end position="453"/>
    </location>
</feature>
<sequence length="813" mass="91177">MFTPKLLRVAQFVPQFLNLPNRFPPGSNHAAGHFLEAEICYNTANILAKFLIINTLNLLPEAFLKSFEVQQLRVSTLDVSIAKPAADSMNAPNQLLHIYCEPTAEHFFDLNAHLSRIVYFDSILRMEHEGMVAMFEALLASRRMGFLGCSSAIHEAALVEFFHNASVRDGKVVSTVQGKPVSISEELFARTFELSLEGLTDIHDVPKDLVFEARIAFSYDGKLLSTSCKKREITFEFWLLNDILAKSVTMKAGSFDVVTHERFLMMSAIHGGVQVNWGRFLFNIFKDMVTPASRQAQGYAVQICILLKNAPDLELAVEKPVEKKKAVSKKRPATTVEEPVVKRKRTMGRAAPEAKSLALVTVAQEAVPIQMENGIFGKPSLTRSDDIIVEITKRSISVNDEDDNLDGAENEIARKMESFTTPKQFLKEPLIFGEDDDMSGSKKPSKIIEPATAEKDKEIEPVATDDLSLAKSVETMTDSEDTEPWSKVLALTDNFKSDEESMSIEDILKRIPVDLMLPSVTAAEPTIIKFALGIEIPGVNQRDCQQDPISPNDSFSQRHLDTALTYPNPSISTDSRMFFTTDDIPLGVGTTVDQILIPTVDVTTKDFTEPLAQLRASVNQIQIVHVQKRDDTEKLNDVLLLHIRGLEQRFTKILEQQDRTYQGLFAHVRQEDLQVFQLDRVERQLLTGPDNALQSYLSTEPAELPSAKVEKADADPTKHQQNDLAVTGNGQPIGRIVGREDPHERFIRQRPLEFSGLTNPLVAESWIKSLEVIFDYLHLTDQERPRCAIYMLRGDAMIWWEGAKLIVDLAMLN</sequence>
<evidence type="ECO:0000313" key="3">
    <source>
        <dbReference type="Proteomes" id="UP000250235"/>
    </source>
</evidence>
<evidence type="ECO:0000256" key="1">
    <source>
        <dbReference type="SAM" id="MobiDB-lite"/>
    </source>
</evidence>
<dbReference type="AlphaFoldDB" id="A0A2Z7ADI9"/>
<evidence type="ECO:0000313" key="2">
    <source>
        <dbReference type="EMBL" id="KZV19827.1"/>
    </source>
</evidence>
<keyword evidence="3" id="KW-1185">Reference proteome</keyword>
<accession>A0A2Z7ADI9</accession>
<name>A0A2Z7ADI9_9LAMI</name>
<dbReference type="EMBL" id="KV016286">
    <property type="protein sequence ID" value="KZV19827.1"/>
    <property type="molecule type" value="Genomic_DNA"/>
</dbReference>
<protein>
    <submittedName>
        <fullName evidence="2">Splicing factor 3B subunit 1-like</fullName>
    </submittedName>
</protein>
<gene>
    <name evidence="2" type="ORF">F511_25780</name>
</gene>
<dbReference type="OrthoDB" id="913391at2759"/>
<reference evidence="2 3" key="1">
    <citation type="journal article" date="2015" name="Proc. Natl. Acad. Sci. U.S.A.">
        <title>The resurrection genome of Boea hygrometrica: A blueprint for survival of dehydration.</title>
        <authorList>
            <person name="Xiao L."/>
            <person name="Yang G."/>
            <person name="Zhang L."/>
            <person name="Yang X."/>
            <person name="Zhao S."/>
            <person name="Ji Z."/>
            <person name="Zhou Q."/>
            <person name="Hu M."/>
            <person name="Wang Y."/>
            <person name="Chen M."/>
            <person name="Xu Y."/>
            <person name="Jin H."/>
            <person name="Xiao X."/>
            <person name="Hu G."/>
            <person name="Bao F."/>
            <person name="Hu Y."/>
            <person name="Wan P."/>
            <person name="Li L."/>
            <person name="Deng X."/>
            <person name="Kuang T."/>
            <person name="Xiang C."/>
            <person name="Zhu J.K."/>
            <person name="Oliver M.J."/>
            <person name="He Y."/>
        </authorList>
    </citation>
    <scope>NUCLEOTIDE SEQUENCE [LARGE SCALE GENOMIC DNA]</scope>
    <source>
        <strain evidence="3">cv. XS01</strain>
    </source>
</reference>
<dbReference type="Proteomes" id="UP000250235">
    <property type="component" value="Unassembled WGS sequence"/>
</dbReference>
<organism evidence="2 3">
    <name type="scientific">Dorcoceras hygrometricum</name>
    <dbReference type="NCBI Taxonomy" id="472368"/>
    <lineage>
        <taxon>Eukaryota</taxon>
        <taxon>Viridiplantae</taxon>
        <taxon>Streptophyta</taxon>
        <taxon>Embryophyta</taxon>
        <taxon>Tracheophyta</taxon>
        <taxon>Spermatophyta</taxon>
        <taxon>Magnoliopsida</taxon>
        <taxon>eudicotyledons</taxon>
        <taxon>Gunneridae</taxon>
        <taxon>Pentapetalae</taxon>
        <taxon>asterids</taxon>
        <taxon>lamiids</taxon>
        <taxon>Lamiales</taxon>
        <taxon>Gesneriaceae</taxon>
        <taxon>Didymocarpoideae</taxon>
        <taxon>Trichosporeae</taxon>
        <taxon>Loxocarpinae</taxon>
        <taxon>Dorcoceras</taxon>
    </lineage>
</organism>